<accession>A0AAF0K3H5</accession>
<dbReference type="AlphaFoldDB" id="A0AAF0K3H5"/>
<organism evidence="1 2">
    <name type="scientific">Latilactobacillus sakei</name>
    <name type="common">Lactobacillus sakei</name>
    <dbReference type="NCBI Taxonomy" id="1599"/>
    <lineage>
        <taxon>Bacteria</taxon>
        <taxon>Bacillati</taxon>
        <taxon>Bacillota</taxon>
        <taxon>Bacilli</taxon>
        <taxon>Lactobacillales</taxon>
        <taxon>Lactobacillaceae</taxon>
        <taxon>Latilactobacillus</taxon>
    </lineage>
</organism>
<dbReference type="EMBL" id="CP122959">
    <property type="protein sequence ID" value="WGI18572.1"/>
    <property type="molecule type" value="Genomic_DNA"/>
</dbReference>
<dbReference type="RefSeq" id="WP_280102638.1">
    <property type="nucleotide sequence ID" value="NZ_CP122959.1"/>
</dbReference>
<gene>
    <name evidence="1" type="ORF">QBD03_07390</name>
</gene>
<dbReference type="Proteomes" id="UP001179858">
    <property type="component" value="Chromosome"/>
</dbReference>
<evidence type="ECO:0000313" key="1">
    <source>
        <dbReference type="EMBL" id="WGI18572.1"/>
    </source>
</evidence>
<proteinExistence type="predicted"/>
<protein>
    <submittedName>
        <fullName evidence="1">Uncharacterized protein</fullName>
    </submittedName>
</protein>
<reference evidence="1" key="1">
    <citation type="submission" date="2023-04" db="EMBL/GenBank/DDBJ databases">
        <title>Novel strain of Lactilactobacillus sakei and use thereof.</title>
        <authorList>
            <person name="Kim S.Y."/>
        </authorList>
    </citation>
    <scope>NUCLEOTIDE SEQUENCE</scope>
    <source>
        <strain evidence="1">HUP1</strain>
    </source>
</reference>
<evidence type="ECO:0000313" key="2">
    <source>
        <dbReference type="Proteomes" id="UP001179858"/>
    </source>
</evidence>
<name>A0AAF0K3H5_LATSK</name>
<sequence length="112" mass="13430">MQIKPITNSEQWLNTIYRGARAKRSDEQEAAGRLVYLLLRTQYSHNWLYALQTRGRKNKGNRLYKMAADYFYSLTGPERLELVNERFEVNWSSRSLKTIYQSMIRDEDLIKY</sequence>